<dbReference type="Gene3D" id="3.40.50.300">
    <property type="entry name" value="P-loop containing nucleotide triphosphate hydrolases"/>
    <property type="match status" value="1"/>
</dbReference>
<evidence type="ECO:0000256" key="3">
    <source>
        <dbReference type="ARBA" id="ARBA00023134"/>
    </source>
</evidence>
<evidence type="ECO:0000313" key="6">
    <source>
        <dbReference type="Proteomes" id="UP001152320"/>
    </source>
</evidence>
<dbReference type="PANTHER" id="PTHR10903:SF184">
    <property type="entry name" value="GTP-BINDING PROTEIN A"/>
    <property type="match status" value="1"/>
</dbReference>
<keyword evidence="3" id="KW-0342">GTP-binding</keyword>
<dbReference type="OrthoDB" id="8954335at2759"/>
<name>A0A9Q1BS91_HOLLE</name>
<evidence type="ECO:0000259" key="4">
    <source>
        <dbReference type="Pfam" id="PF04548"/>
    </source>
</evidence>
<evidence type="ECO:0000313" key="5">
    <source>
        <dbReference type="EMBL" id="KAJ8031715.1"/>
    </source>
</evidence>
<organism evidence="5 6">
    <name type="scientific">Holothuria leucospilota</name>
    <name type="common">Black long sea cucumber</name>
    <name type="synonym">Mertensiothuria leucospilota</name>
    <dbReference type="NCBI Taxonomy" id="206669"/>
    <lineage>
        <taxon>Eukaryota</taxon>
        <taxon>Metazoa</taxon>
        <taxon>Echinodermata</taxon>
        <taxon>Eleutherozoa</taxon>
        <taxon>Echinozoa</taxon>
        <taxon>Holothuroidea</taxon>
        <taxon>Aspidochirotacea</taxon>
        <taxon>Aspidochirotida</taxon>
        <taxon>Holothuriidae</taxon>
        <taxon>Holothuria</taxon>
    </lineage>
</organism>
<dbReference type="AlphaFoldDB" id="A0A9Q1BS91"/>
<dbReference type="Pfam" id="PF04548">
    <property type="entry name" value="AIG1"/>
    <property type="match status" value="1"/>
</dbReference>
<dbReference type="GO" id="GO:0005525">
    <property type="term" value="F:GTP binding"/>
    <property type="evidence" value="ECO:0007669"/>
    <property type="project" value="UniProtKB-KW"/>
</dbReference>
<dbReference type="InterPro" id="IPR027417">
    <property type="entry name" value="P-loop_NTPase"/>
</dbReference>
<evidence type="ECO:0000256" key="1">
    <source>
        <dbReference type="ARBA" id="ARBA00008535"/>
    </source>
</evidence>
<dbReference type="InterPro" id="IPR045058">
    <property type="entry name" value="GIMA/IAN/Toc"/>
</dbReference>
<evidence type="ECO:0000256" key="2">
    <source>
        <dbReference type="ARBA" id="ARBA00022741"/>
    </source>
</evidence>
<sequence>MVVESPHGVHAFIFVVNANNRFTEGELKTLRELKLEFGEEFIKHSMLVFSFGNIIIDDGSTVNIICETIKSKGEENKKFIESFRNRIIAVDNKSDILAKQQRNRKSVIFMALRVSQNCQSAYNETFFEAAHQEKKKIKLSELGEIIFNLITRKIKNDSSFIERVDRLQVSDEFIGDIQRELPLHGLTFSHEEIKKCAVNVM</sequence>
<dbReference type="EMBL" id="JAIZAY010000012">
    <property type="protein sequence ID" value="KAJ8031715.1"/>
    <property type="molecule type" value="Genomic_DNA"/>
</dbReference>
<feature type="domain" description="AIG1-type G" evidence="4">
    <location>
        <begin position="5"/>
        <end position="138"/>
    </location>
</feature>
<gene>
    <name evidence="5" type="ORF">HOLleu_24999</name>
</gene>
<keyword evidence="6" id="KW-1185">Reference proteome</keyword>
<protein>
    <submittedName>
        <fullName evidence="5">Immune-associated nucleotide-binding protein 7</fullName>
    </submittedName>
</protein>
<dbReference type="InterPro" id="IPR006703">
    <property type="entry name" value="G_AIG1"/>
</dbReference>
<comment type="similarity">
    <text evidence="1">Belongs to the TRAFAC class TrmE-Era-EngA-EngB-Septin-like GTPase superfamily. AIG1/Toc34/Toc159-like paraseptin GTPase family. IAN subfamily.</text>
</comment>
<accession>A0A9Q1BS91</accession>
<reference evidence="5" key="1">
    <citation type="submission" date="2021-10" db="EMBL/GenBank/DDBJ databases">
        <title>Tropical sea cucumber genome reveals ecological adaptation and Cuvierian tubules defense mechanism.</title>
        <authorList>
            <person name="Chen T."/>
        </authorList>
    </citation>
    <scope>NUCLEOTIDE SEQUENCE</scope>
    <source>
        <strain evidence="5">Nanhai2018</strain>
        <tissue evidence="5">Muscle</tissue>
    </source>
</reference>
<comment type="caution">
    <text evidence="5">The sequence shown here is derived from an EMBL/GenBank/DDBJ whole genome shotgun (WGS) entry which is preliminary data.</text>
</comment>
<dbReference type="PANTHER" id="PTHR10903">
    <property type="entry name" value="GTPASE, IMAP FAMILY MEMBER-RELATED"/>
    <property type="match status" value="1"/>
</dbReference>
<keyword evidence="2" id="KW-0547">Nucleotide-binding</keyword>
<proteinExistence type="inferred from homology"/>
<dbReference type="Proteomes" id="UP001152320">
    <property type="component" value="Chromosome 12"/>
</dbReference>